<evidence type="ECO:0000313" key="2">
    <source>
        <dbReference type="Proteomes" id="UP000231632"/>
    </source>
</evidence>
<dbReference type="EMBL" id="BDFD01000001">
    <property type="protein sequence ID" value="GAV19238.1"/>
    <property type="molecule type" value="Genomic_DNA"/>
</dbReference>
<name>A0A1L8CJZ2_9PROT</name>
<accession>A0A1L8CJZ2</accession>
<reference evidence="1 2" key="1">
    <citation type="journal article" date="2017" name="Arch. Microbiol.">
        <title>Mariprofundus micogutta sp. nov., a novel iron-oxidizing zetaproteobacterium isolated from a deep-sea hydrothermal field at the Bayonnaise knoll of the Izu-Ogasawara arc, and a description of Mariprofundales ord. nov. and Zetaproteobacteria classis nov.</title>
        <authorList>
            <person name="Makita H."/>
            <person name="Tanaka E."/>
            <person name="Mitsunobu S."/>
            <person name="Miyazaki M."/>
            <person name="Nunoura T."/>
            <person name="Uematsu K."/>
            <person name="Takaki Y."/>
            <person name="Nishi S."/>
            <person name="Shimamura S."/>
            <person name="Takai K."/>
        </authorList>
    </citation>
    <scope>NUCLEOTIDE SEQUENCE [LARGE SCALE GENOMIC DNA]</scope>
    <source>
        <strain evidence="1 2">ET2</strain>
    </source>
</reference>
<dbReference type="Pfam" id="PF13852">
    <property type="entry name" value="DUF4197"/>
    <property type="match status" value="1"/>
</dbReference>
<protein>
    <recommendedName>
        <fullName evidence="3">DUF4197 domain-containing protein</fullName>
    </recommendedName>
</protein>
<dbReference type="RefSeq" id="WP_072658425.1">
    <property type="nucleotide sequence ID" value="NZ_BDFD01000001.1"/>
</dbReference>
<dbReference type="InterPro" id="IPR025245">
    <property type="entry name" value="DUF4197"/>
</dbReference>
<sequence>MSKPVWRTSVIAVALLITPGIAFAGWMDQLGGILGETGRSSQPAANTSTTALSNSDMVAGLKDALRVGSERVVGQLSKTDGFNKDPKIHIPLPQNLQRVKSALAAVGMGYMMDDLELKLNRAAETATPKAKRIFGDAIKAMTINDAKNILRGPDDAATRYFKGKMSKPLSDEMKPVVQQALSQAGAVQSYDAVMGQYQSLPFVPDVKANLTQHVLDLGLKGVFHYMAAEEAAIRKNPARRTTEILQKVFTN</sequence>
<organism evidence="1 2">
    <name type="scientific">Mariprofundus micogutta</name>
    <dbReference type="NCBI Taxonomy" id="1921010"/>
    <lineage>
        <taxon>Bacteria</taxon>
        <taxon>Pseudomonadati</taxon>
        <taxon>Pseudomonadota</taxon>
        <taxon>Candidatius Mariprofundia</taxon>
        <taxon>Mariprofundales</taxon>
        <taxon>Mariprofundaceae</taxon>
        <taxon>Mariprofundus</taxon>
    </lineage>
</organism>
<proteinExistence type="predicted"/>
<dbReference type="STRING" id="1921010.MMIC_P0167"/>
<evidence type="ECO:0000313" key="1">
    <source>
        <dbReference type="EMBL" id="GAV19238.1"/>
    </source>
</evidence>
<keyword evidence="2" id="KW-1185">Reference proteome</keyword>
<dbReference type="AlphaFoldDB" id="A0A1L8CJZ2"/>
<dbReference type="Proteomes" id="UP000231632">
    <property type="component" value="Unassembled WGS sequence"/>
</dbReference>
<dbReference type="OrthoDB" id="5292580at2"/>
<gene>
    <name evidence="1" type="ORF">MMIC_P0167</name>
</gene>
<evidence type="ECO:0008006" key="3">
    <source>
        <dbReference type="Google" id="ProtNLM"/>
    </source>
</evidence>
<comment type="caution">
    <text evidence="1">The sequence shown here is derived from an EMBL/GenBank/DDBJ whole genome shotgun (WGS) entry which is preliminary data.</text>
</comment>